<evidence type="ECO:0000313" key="1">
    <source>
        <dbReference type="EMBL" id="CDW33426.1"/>
    </source>
</evidence>
<organism evidence="1">
    <name type="scientific">Lepeophtheirus salmonis</name>
    <name type="common">Salmon louse</name>
    <name type="synonym">Caligus salmonis</name>
    <dbReference type="NCBI Taxonomy" id="72036"/>
    <lineage>
        <taxon>Eukaryota</taxon>
        <taxon>Metazoa</taxon>
        <taxon>Ecdysozoa</taxon>
        <taxon>Arthropoda</taxon>
        <taxon>Crustacea</taxon>
        <taxon>Multicrustacea</taxon>
        <taxon>Hexanauplia</taxon>
        <taxon>Copepoda</taxon>
        <taxon>Siphonostomatoida</taxon>
        <taxon>Caligidae</taxon>
        <taxon>Lepeophtheirus</taxon>
    </lineage>
</organism>
<sequence length="11" mass="1382">MLNVREVLDRH</sequence>
<proteinExistence type="predicted"/>
<accession>A0A0K2U6T8</accession>
<name>A0A0K2U6T8_LEPSM</name>
<dbReference type="EMBL" id="HACA01016065">
    <property type="protein sequence ID" value="CDW33426.1"/>
    <property type="molecule type" value="Transcribed_RNA"/>
</dbReference>
<protein>
    <submittedName>
        <fullName evidence="1">Uncharacterized protein</fullName>
    </submittedName>
</protein>
<reference evidence="1" key="1">
    <citation type="submission" date="2014-05" db="EMBL/GenBank/DDBJ databases">
        <authorList>
            <person name="Chronopoulou M."/>
        </authorList>
    </citation>
    <scope>NUCLEOTIDE SEQUENCE</scope>
    <source>
        <tissue evidence="1">Whole organism</tissue>
    </source>
</reference>